<dbReference type="Proteomes" id="UP000326396">
    <property type="component" value="Linkage Group LG5"/>
</dbReference>
<keyword evidence="2" id="KW-1185">Reference proteome</keyword>
<dbReference type="OrthoDB" id="1741711at2759"/>
<protein>
    <submittedName>
        <fullName evidence="1">Uncharacterized protein</fullName>
    </submittedName>
</protein>
<name>A0A5N6MLI4_9ASTR</name>
<dbReference type="PANTHER" id="PTHR34802">
    <property type="entry name" value="CHORISMATE SYNTHASE"/>
    <property type="match status" value="1"/>
</dbReference>
<dbReference type="EMBL" id="SZYD01000015">
    <property type="protein sequence ID" value="KAD3640849.1"/>
    <property type="molecule type" value="Genomic_DNA"/>
</dbReference>
<comment type="caution">
    <text evidence="1">The sequence shown here is derived from an EMBL/GenBank/DDBJ whole genome shotgun (WGS) entry which is preliminary data.</text>
</comment>
<proteinExistence type="predicted"/>
<sequence>MENRLTPAMPPFWTDALSNGNQSYGTFAGDVAHDFRKPRISYARDFLLSLSELEICKSLAIGFDQSILREFEENSIQERPKNNGNLQLQGFRCNDTTLHHPLRVIQPISLVGSCCPGM</sequence>
<evidence type="ECO:0000313" key="2">
    <source>
        <dbReference type="Proteomes" id="UP000326396"/>
    </source>
</evidence>
<accession>A0A5N6MLI4</accession>
<reference evidence="1 2" key="1">
    <citation type="submission" date="2019-05" db="EMBL/GenBank/DDBJ databases">
        <title>Mikania micrantha, genome provides insights into the molecular mechanism of rapid growth.</title>
        <authorList>
            <person name="Liu B."/>
        </authorList>
    </citation>
    <scope>NUCLEOTIDE SEQUENCE [LARGE SCALE GENOMIC DNA]</scope>
    <source>
        <strain evidence="1">NLD-2019</strain>
        <tissue evidence="1">Leaf</tissue>
    </source>
</reference>
<dbReference type="PANTHER" id="PTHR34802:SF1">
    <property type="entry name" value="CHORISMATE SYNTHASE"/>
    <property type="match status" value="1"/>
</dbReference>
<dbReference type="AlphaFoldDB" id="A0A5N6MLI4"/>
<organism evidence="1 2">
    <name type="scientific">Mikania micrantha</name>
    <name type="common">bitter vine</name>
    <dbReference type="NCBI Taxonomy" id="192012"/>
    <lineage>
        <taxon>Eukaryota</taxon>
        <taxon>Viridiplantae</taxon>
        <taxon>Streptophyta</taxon>
        <taxon>Embryophyta</taxon>
        <taxon>Tracheophyta</taxon>
        <taxon>Spermatophyta</taxon>
        <taxon>Magnoliopsida</taxon>
        <taxon>eudicotyledons</taxon>
        <taxon>Gunneridae</taxon>
        <taxon>Pentapetalae</taxon>
        <taxon>asterids</taxon>
        <taxon>campanulids</taxon>
        <taxon>Asterales</taxon>
        <taxon>Asteraceae</taxon>
        <taxon>Asteroideae</taxon>
        <taxon>Heliantheae alliance</taxon>
        <taxon>Eupatorieae</taxon>
        <taxon>Mikania</taxon>
    </lineage>
</organism>
<evidence type="ECO:0000313" key="1">
    <source>
        <dbReference type="EMBL" id="KAD3640849.1"/>
    </source>
</evidence>
<gene>
    <name evidence="1" type="ORF">E3N88_30072</name>
</gene>